<dbReference type="Gene3D" id="1.10.600.10">
    <property type="entry name" value="Farnesyl Diphosphate Synthase"/>
    <property type="match status" value="1"/>
</dbReference>
<dbReference type="RefSeq" id="WP_106523268.1">
    <property type="nucleotide sequence ID" value="NZ_PYGD01000004.1"/>
</dbReference>
<dbReference type="OrthoDB" id="9805316at2"/>
<dbReference type="SUPFAM" id="SSF48576">
    <property type="entry name" value="Terpenoid synthases"/>
    <property type="match status" value="1"/>
</dbReference>
<dbReference type="GO" id="GO:0004659">
    <property type="term" value="F:prenyltransferase activity"/>
    <property type="evidence" value="ECO:0007669"/>
    <property type="project" value="InterPro"/>
</dbReference>
<dbReference type="InterPro" id="IPR033749">
    <property type="entry name" value="Polyprenyl_synt_CS"/>
</dbReference>
<dbReference type="PROSITE" id="PS00444">
    <property type="entry name" value="POLYPRENYL_SYNTHASE_2"/>
    <property type="match status" value="1"/>
</dbReference>
<gene>
    <name evidence="7" type="ORF">B0I18_104304</name>
</gene>
<sequence length="322" mass="35844">MHQFQEISTRFEAYLKQPGIFPEQPANLYDPCRYLLEAGGKRVRPALCLMANELFGTITEDAFKAAAAIELFHNFTLIHDDIMDKAPLRRGKPTVHAKYGLTAGILSGDVMSIFSFDCLSRVNPVFLPRVLSVYNKTAVEVCEGQQWDMDFEVQETVSIEQYLHMITLKTSVLLAASMQIGAILGGATEAQAALLYEFGKNLGIAFQLQDDYLDTFGEEAKTGKQPGGDIRANKKTFLMIKCRELAGAAATQLLGELLLRDDEEKVEQVTGLLRDLEVDAISRSMIHEFSDKAFGNLEQLDIEPAKKQPLMALAAYLLNRQN</sequence>
<reference evidence="7 8" key="1">
    <citation type="submission" date="2018-03" db="EMBL/GenBank/DDBJ databases">
        <title>Genomic Encyclopedia of Type Strains, Phase III (KMG-III): the genomes of soil and plant-associated and newly described type strains.</title>
        <authorList>
            <person name="Whitman W."/>
        </authorList>
    </citation>
    <scope>NUCLEOTIDE SEQUENCE [LARGE SCALE GENOMIC DNA]</scope>
    <source>
        <strain evidence="7 8">CGMCC 1.12700</strain>
    </source>
</reference>
<protein>
    <submittedName>
        <fullName evidence="7">Geranylgeranyl diphosphate synthase type II</fullName>
    </submittedName>
</protein>
<dbReference type="SFLD" id="SFLDS00005">
    <property type="entry name" value="Isoprenoid_Synthase_Type_I"/>
    <property type="match status" value="1"/>
</dbReference>
<organism evidence="7 8">
    <name type="scientific">Taibaiella chishuiensis</name>
    <dbReference type="NCBI Taxonomy" id="1434707"/>
    <lineage>
        <taxon>Bacteria</taxon>
        <taxon>Pseudomonadati</taxon>
        <taxon>Bacteroidota</taxon>
        <taxon>Chitinophagia</taxon>
        <taxon>Chitinophagales</taxon>
        <taxon>Chitinophagaceae</taxon>
        <taxon>Taibaiella</taxon>
    </lineage>
</organism>
<comment type="caution">
    <text evidence="7">The sequence shown here is derived from an EMBL/GenBank/DDBJ whole genome shotgun (WGS) entry which is preliminary data.</text>
</comment>
<dbReference type="EMBL" id="PYGD01000004">
    <property type="protein sequence ID" value="PSK92206.1"/>
    <property type="molecule type" value="Genomic_DNA"/>
</dbReference>
<dbReference type="PANTHER" id="PTHR12001:SF85">
    <property type="entry name" value="SHORT CHAIN ISOPRENYL DIPHOSPHATE SYNTHASE"/>
    <property type="match status" value="1"/>
</dbReference>
<keyword evidence="3 6" id="KW-0808">Transferase</keyword>
<evidence type="ECO:0000256" key="5">
    <source>
        <dbReference type="ARBA" id="ARBA00022842"/>
    </source>
</evidence>
<keyword evidence="8" id="KW-1185">Reference proteome</keyword>
<dbReference type="Pfam" id="PF00348">
    <property type="entry name" value="polyprenyl_synt"/>
    <property type="match status" value="1"/>
</dbReference>
<evidence type="ECO:0000313" key="8">
    <source>
        <dbReference type="Proteomes" id="UP000240572"/>
    </source>
</evidence>
<dbReference type="AlphaFoldDB" id="A0A2P8D4Q6"/>
<evidence type="ECO:0000256" key="4">
    <source>
        <dbReference type="ARBA" id="ARBA00022723"/>
    </source>
</evidence>
<dbReference type="GO" id="GO:0046872">
    <property type="term" value="F:metal ion binding"/>
    <property type="evidence" value="ECO:0007669"/>
    <property type="project" value="UniProtKB-KW"/>
</dbReference>
<evidence type="ECO:0000256" key="6">
    <source>
        <dbReference type="RuleBase" id="RU004466"/>
    </source>
</evidence>
<dbReference type="Proteomes" id="UP000240572">
    <property type="component" value="Unassembled WGS sequence"/>
</dbReference>
<keyword evidence="4" id="KW-0479">Metal-binding</keyword>
<evidence type="ECO:0000256" key="3">
    <source>
        <dbReference type="ARBA" id="ARBA00022679"/>
    </source>
</evidence>
<dbReference type="SFLD" id="SFLDG01017">
    <property type="entry name" value="Polyprenyl_Transferase_Like"/>
    <property type="match status" value="1"/>
</dbReference>
<dbReference type="GO" id="GO:0008299">
    <property type="term" value="P:isoprenoid biosynthetic process"/>
    <property type="evidence" value="ECO:0007669"/>
    <property type="project" value="InterPro"/>
</dbReference>
<proteinExistence type="inferred from homology"/>
<accession>A0A2P8D4Q6</accession>
<evidence type="ECO:0000256" key="1">
    <source>
        <dbReference type="ARBA" id="ARBA00001946"/>
    </source>
</evidence>
<evidence type="ECO:0000256" key="2">
    <source>
        <dbReference type="ARBA" id="ARBA00006706"/>
    </source>
</evidence>
<dbReference type="PANTHER" id="PTHR12001">
    <property type="entry name" value="GERANYLGERANYL PYROPHOSPHATE SYNTHASE"/>
    <property type="match status" value="1"/>
</dbReference>
<dbReference type="InterPro" id="IPR008949">
    <property type="entry name" value="Isoprenoid_synthase_dom_sf"/>
</dbReference>
<dbReference type="CDD" id="cd00685">
    <property type="entry name" value="Trans_IPPS_HT"/>
    <property type="match status" value="1"/>
</dbReference>
<comment type="similarity">
    <text evidence="2 6">Belongs to the FPP/GGPP synthase family.</text>
</comment>
<dbReference type="PROSITE" id="PS00723">
    <property type="entry name" value="POLYPRENYL_SYNTHASE_1"/>
    <property type="match status" value="1"/>
</dbReference>
<evidence type="ECO:0000313" key="7">
    <source>
        <dbReference type="EMBL" id="PSK92206.1"/>
    </source>
</evidence>
<keyword evidence="5" id="KW-0460">Magnesium</keyword>
<comment type="cofactor">
    <cofactor evidence="1">
        <name>Mg(2+)</name>
        <dbReference type="ChEBI" id="CHEBI:18420"/>
    </cofactor>
</comment>
<dbReference type="InterPro" id="IPR000092">
    <property type="entry name" value="Polyprenyl_synt"/>
</dbReference>
<name>A0A2P8D4Q6_9BACT</name>